<evidence type="ECO:0000256" key="1">
    <source>
        <dbReference type="ARBA" id="ARBA00004442"/>
    </source>
</evidence>
<feature type="signal peptide" evidence="3">
    <location>
        <begin position="1"/>
        <end position="20"/>
    </location>
</feature>
<evidence type="ECO:0000256" key="3">
    <source>
        <dbReference type="SAM" id="SignalP"/>
    </source>
</evidence>
<dbReference type="Gene3D" id="2.40.160.20">
    <property type="match status" value="1"/>
</dbReference>
<evidence type="ECO:0000259" key="4">
    <source>
        <dbReference type="Pfam" id="PF13505"/>
    </source>
</evidence>
<dbReference type="EMBL" id="WNKY01000048">
    <property type="protein sequence ID" value="MTV41126.1"/>
    <property type="molecule type" value="Genomic_DNA"/>
</dbReference>
<keyword evidence="2 3" id="KW-0732">Signal</keyword>
<evidence type="ECO:0000313" key="5">
    <source>
        <dbReference type="EMBL" id="MTV41126.1"/>
    </source>
</evidence>
<dbReference type="GO" id="GO:0009279">
    <property type="term" value="C:cell outer membrane"/>
    <property type="evidence" value="ECO:0007669"/>
    <property type="project" value="UniProtKB-SubCell"/>
</dbReference>
<proteinExistence type="predicted"/>
<dbReference type="SUPFAM" id="SSF56925">
    <property type="entry name" value="OMPA-like"/>
    <property type="match status" value="1"/>
</dbReference>
<protein>
    <submittedName>
        <fullName evidence="5">Outer membrane beta-barrel protein</fullName>
    </submittedName>
</protein>
<comment type="subcellular location">
    <subcellularLocation>
        <location evidence="1">Cell outer membrane</location>
    </subcellularLocation>
</comment>
<dbReference type="InterPro" id="IPR011250">
    <property type="entry name" value="OMP/PagP_B-barrel"/>
</dbReference>
<dbReference type="OrthoDB" id="8701874at2"/>
<evidence type="ECO:0000313" key="6">
    <source>
        <dbReference type="Proteomes" id="UP000475582"/>
    </source>
</evidence>
<dbReference type="AlphaFoldDB" id="A0A6L6PPR3"/>
<dbReference type="Pfam" id="PF13505">
    <property type="entry name" value="OMP_b-brl"/>
    <property type="match status" value="1"/>
</dbReference>
<sequence>MNKFVCSTLIALAVCSLVRAEDMYIGAGLSSFGKGHLKYTEDGVTTDRYSSKRDPALTVFAGYALSPSWALEAGYRGIGDEKAFELSQGYQLKTRTHMGYFAARNTWRLDEDWSLYGKAGVAQGRFKVGIDGKDAPASETVKKNGLYLGFGAAYAVSKDVSLLLELEHTDKLKQQGLTISMDRVSLGVRVGF</sequence>
<reference evidence="5 6" key="1">
    <citation type="submission" date="2019-11" db="EMBL/GenBank/DDBJ databases">
        <title>Type strains purchased from KCTC, JCM and DSMZ.</title>
        <authorList>
            <person name="Lu H."/>
        </authorList>
    </citation>
    <scope>NUCLEOTIDE SEQUENCE [LARGE SCALE GENOMIC DNA]</scope>
    <source>
        <strain evidence="5 6">KCTC 22382</strain>
    </source>
</reference>
<evidence type="ECO:0000256" key="2">
    <source>
        <dbReference type="ARBA" id="ARBA00022729"/>
    </source>
</evidence>
<gene>
    <name evidence="5" type="ORF">GM676_26545</name>
</gene>
<name>A0A6L6PPR3_9BURK</name>
<keyword evidence="6" id="KW-1185">Reference proteome</keyword>
<accession>A0A6L6PPR3</accession>
<feature type="domain" description="Outer membrane protein beta-barrel" evidence="4">
    <location>
        <begin position="9"/>
        <end position="192"/>
    </location>
</feature>
<organism evidence="5 6">
    <name type="scientific">Duganella radicis</name>
    <dbReference type="NCBI Taxonomy" id="551988"/>
    <lineage>
        <taxon>Bacteria</taxon>
        <taxon>Pseudomonadati</taxon>
        <taxon>Pseudomonadota</taxon>
        <taxon>Betaproteobacteria</taxon>
        <taxon>Burkholderiales</taxon>
        <taxon>Oxalobacteraceae</taxon>
        <taxon>Telluria group</taxon>
        <taxon>Duganella</taxon>
    </lineage>
</organism>
<feature type="chain" id="PRO_5026774776" evidence="3">
    <location>
        <begin position="21"/>
        <end position="192"/>
    </location>
</feature>
<dbReference type="RefSeq" id="WP_155467210.1">
    <property type="nucleotide sequence ID" value="NZ_WNKY01000048.1"/>
</dbReference>
<comment type="caution">
    <text evidence="5">The sequence shown here is derived from an EMBL/GenBank/DDBJ whole genome shotgun (WGS) entry which is preliminary data.</text>
</comment>
<dbReference type="Proteomes" id="UP000475582">
    <property type="component" value="Unassembled WGS sequence"/>
</dbReference>
<dbReference type="InterPro" id="IPR027385">
    <property type="entry name" value="Beta-barrel_OMP"/>
</dbReference>